<dbReference type="AlphaFoldDB" id="A0A1R7Q9R1"/>
<sequence>MKKIVLPLIASLAFTGCTTTKISPEARQQLNQTQSKIQVKPVAILVNSCLLTNELGKDLVLNEPSQLTSEKFIQTFTQQLNHHGVKVSETAAPFICGAMSEEQLKKYEFQTAPNIKRAAISTYPLLNQGNSNMTAEQHAAVLALNQFITKSNQVNLANTQNTKNNLASPKLDDATINTLKDWSQSDYIFVVSLDGLDASVGSKFAYGALSVGVTLATMGAGAGLVTAYLPKEGQHYSVRLLDLDKQSFVWNKYDMLKGRIFSAKNHTVQADAILNPLFETTTN</sequence>
<evidence type="ECO:0008006" key="3">
    <source>
        <dbReference type="Google" id="ProtNLM"/>
    </source>
</evidence>
<dbReference type="EMBL" id="FUUY01000002">
    <property type="protein sequence ID" value="SJX20990.1"/>
    <property type="molecule type" value="Genomic_DNA"/>
</dbReference>
<dbReference type="Proteomes" id="UP000196240">
    <property type="component" value="Unassembled WGS sequence"/>
</dbReference>
<dbReference type="RefSeq" id="WP_087011164.1">
    <property type="nucleotide sequence ID" value="NZ_FUUY01000002.1"/>
</dbReference>
<dbReference type="PROSITE" id="PS51257">
    <property type="entry name" value="PROKAR_LIPOPROTEIN"/>
    <property type="match status" value="1"/>
</dbReference>
<accession>A0A1R7Q9R1</accession>
<protein>
    <recommendedName>
        <fullName evidence="3">Lipoprotein</fullName>
    </recommendedName>
</protein>
<name>A0A1R7Q9R1_ACIJO</name>
<evidence type="ECO:0000313" key="1">
    <source>
        <dbReference type="EMBL" id="SJX20990.1"/>
    </source>
</evidence>
<evidence type="ECO:0000313" key="2">
    <source>
        <dbReference type="Proteomes" id="UP000196240"/>
    </source>
</evidence>
<reference evidence="1 2" key="1">
    <citation type="submission" date="2017-02" db="EMBL/GenBank/DDBJ databases">
        <authorList>
            <person name="Peterson S.W."/>
        </authorList>
    </citation>
    <scope>NUCLEOTIDE SEQUENCE [LARGE SCALE GENOMIC DNA]</scope>
    <source>
        <strain evidence="1">C6</strain>
    </source>
</reference>
<organism evidence="1 2">
    <name type="scientific">Acinetobacter johnsonii</name>
    <dbReference type="NCBI Taxonomy" id="40214"/>
    <lineage>
        <taxon>Bacteria</taxon>
        <taxon>Pseudomonadati</taxon>
        <taxon>Pseudomonadota</taxon>
        <taxon>Gammaproteobacteria</taxon>
        <taxon>Moraxellales</taxon>
        <taxon>Moraxellaceae</taxon>
        <taxon>Acinetobacter</taxon>
    </lineage>
</organism>
<gene>
    <name evidence="1" type="ORF">ACNJC6_00591</name>
</gene>
<proteinExistence type="predicted"/>